<sequence>MISLTHVQRIRLLYKTIMKLHRGLPMEIQPLGNNYVRDEFRRHKTCNPAEAQIFMTEWANYAMTLADQLGLRGVHTAKPIGQDLNIKDVEELRDEQIYQLYELMVAATGKPEEKLEKT</sequence>
<dbReference type="GeneID" id="112493594"/>
<dbReference type="Pfam" id="PF13233">
    <property type="entry name" value="Complex1_LYR_2"/>
    <property type="match status" value="1"/>
</dbReference>
<evidence type="ECO:0000313" key="7">
    <source>
        <dbReference type="Proteomes" id="UP000694920"/>
    </source>
</evidence>
<dbReference type="GO" id="GO:0005759">
    <property type="term" value="C:mitochondrial matrix"/>
    <property type="evidence" value="ECO:0007669"/>
    <property type="project" value="UniProtKB-SubCell"/>
</dbReference>
<reference evidence="8 9" key="1">
    <citation type="submission" date="2025-04" db="UniProtKB">
        <authorList>
            <consortium name="RefSeq"/>
        </authorList>
    </citation>
    <scope>IDENTIFICATION</scope>
</reference>
<accession>A0AAJ7C9Z0</accession>
<keyword evidence="3" id="KW-0809">Transit peptide</keyword>
<dbReference type="GO" id="GO:0034553">
    <property type="term" value="P:mitochondrial respiratory chain complex II assembly"/>
    <property type="evidence" value="ECO:0007669"/>
    <property type="project" value="UniProtKB-UniRule"/>
</dbReference>
<organism evidence="7 9">
    <name type="scientific">Cephus cinctus</name>
    <name type="common">Wheat stem sawfly</name>
    <dbReference type="NCBI Taxonomy" id="211228"/>
    <lineage>
        <taxon>Eukaryota</taxon>
        <taxon>Metazoa</taxon>
        <taxon>Ecdysozoa</taxon>
        <taxon>Arthropoda</taxon>
        <taxon>Hexapoda</taxon>
        <taxon>Insecta</taxon>
        <taxon>Pterygota</taxon>
        <taxon>Neoptera</taxon>
        <taxon>Endopterygota</taxon>
        <taxon>Hymenoptera</taxon>
        <taxon>Cephoidea</taxon>
        <taxon>Cephidae</taxon>
        <taxon>Cephus</taxon>
    </lineage>
</organism>
<comment type="similarity">
    <text evidence="2 6">Belongs to the complex I LYR family. SDHAF3 subfamily.</text>
</comment>
<dbReference type="Proteomes" id="UP000694920">
    <property type="component" value="Unplaced"/>
</dbReference>
<evidence type="ECO:0000256" key="2">
    <source>
        <dbReference type="ARBA" id="ARBA00006020"/>
    </source>
</evidence>
<keyword evidence="4 6" id="KW-0496">Mitochondrion</keyword>
<comment type="subcellular location">
    <subcellularLocation>
        <location evidence="1 6">Mitochondrion matrix</location>
    </subcellularLocation>
</comment>
<keyword evidence="5 6" id="KW-0143">Chaperone</keyword>
<evidence type="ECO:0000256" key="3">
    <source>
        <dbReference type="ARBA" id="ARBA00022946"/>
    </source>
</evidence>
<protein>
    <recommendedName>
        <fullName evidence="6">Succinate dehydrogenase assembly factor 3</fullName>
        <shortName evidence="6">SDH assembly factor 3</shortName>
        <shortName evidence="6">SDHAF3</shortName>
    </recommendedName>
</protein>
<dbReference type="CTD" id="57001"/>
<evidence type="ECO:0000313" key="9">
    <source>
        <dbReference type="RefSeq" id="XP_015604623.1"/>
    </source>
</evidence>
<evidence type="ECO:0000256" key="4">
    <source>
        <dbReference type="ARBA" id="ARBA00023128"/>
    </source>
</evidence>
<proteinExistence type="inferred from homology"/>
<evidence type="ECO:0000256" key="1">
    <source>
        <dbReference type="ARBA" id="ARBA00004305"/>
    </source>
</evidence>
<name>A0AAJ7C9Z0_CEPCN</name>
<dbReference type="InterPro" id="IPR008381">
    <property type="entry name" value="SDHAF3/Sdh7"/>
</dbReference>
<evidence type="ECO:0000256" key="6">
    <source>
        <dbReference type="RuleBase" id="RU368039"/>
    </source>
</evidence>
<gene>
    <name evidence="8 9" type="primary">LOC112493594</name>
</gene>
<dbReference type="GO" id="GO:0005758">
    <property type="term" value="C:mitochondrial intermembrane space"/>
    <property type="evidence" value="ECO:0007669"/>
    <property type="project" value="TreeGrafter"/>
</dbReference>
<dbReference type="KEGG" id="ccin:112493594"/>
<dbReference type="GO" id="GO:0006105">
    <property type="term" value="P:succinate metabolic process"/>
    <property type="evidence" value="ECO:0007669"/>
    <property type="project" value="TreeGrafter"/>
</dbReference>
<keyword evidence="7" id="KW-1185">Reference proteome</keyword>
<evidence type="ECO:0000313" key="8">
    <source>
        <dbReference type="RefSeq" id="XP_015604622.1"/>
    </source>
</evidence>
<dbReference type="RefSeq" id="XP_015604622.1">
    <property type="nucleotide sequence ID" value="XM_015749136.2"/>
</dbReference>
<comment type="function">
    <text evidence="6">Plays an essential role in the assembly of succinate dehydrogenase (SDH), an enzyme complex (also referred to as respiratory complex II) that is a component of both the tricarboxylic acid (TCA) cycle and the mitochondrial electron transport chain, and which couples the oxidation of succinate to fumarate with the reduction of ubiquinone (coenzyme Q) to ubiquinol. Promotes maturation of the iron-sulfur protein subunit of the SDH catalytic dimer, protecting it from the deleterious effects of oxidants. May act together with SDHAF1.</text>
</comment>
<dbReference type="PANTHER" id="PTHR13137:SF6">
    <property type="entry name" value="SUCCINATE DEHYDROGENASE ASSEMBLY FACTOR 3, MITOCHONDRIAL"/>
    <property type="match status" value="1"/>
</dbReference>
<dbReference type="RefSeq" id="XP_015604623.1">
    <property type="nucleotide sequence ID" value="XM_015749137.2"/>
</dbReference>
<dbReference type="AlphaFoldDB" id="A0AAJ7C9Z0"/>
<dbReference type="PANTHER" id="PTHR13137">
    <property type="entry name" value="DC11 ACN9 HOMOLOG"/>
    <property type="match status" value="1"/>
</dbReference>
<comment type="subunit">
    <text evidence="6">Interacts with the iron-sulfur protein subunit within the SDH catalytic dimer.</text>
</comment>
<dbReference type="CDD" id="cd20270">
    <property type="entry name" value="Complex1_LYR_SDHAF3_LYRM10"/>
    <property type="match status" value="1"/>
</dbReference>
<evidence type="ECO:0000256" key="5">
    <source>
        <dbReference type="ARBA" id="ARBA00023186"/>
    </source>
</evidence>